<dbReference type="Pfam" id="PF13671">
    <property type="entry name" value="AAA_33"/>
    <property type="match status" value="1"/>
</dbReference>
<dbReference type="InterPro" id="IPR027417">
    <property type="entry name" value="P-loop_NTPase"/>
</dbReference>
<proteinExistence type="predicted"/>
<name>A0A498IEM8_MALDO</name>
<evidence type="ECO:0000313" key="2">
    <source>
        <dbReference type="Proteomes" id="UP000290289"/>
    </source>
</evidence>
<evidence type="ECO:0008006" key="3">
    <source>
        <dbReference type="Google" id="ProtNLM"/>
    </source>
</evidence>
<evidence type="ECO:0000313" key="1">
    <source>
        <dbReference type="EMBL" id="RXH81876.1"/>
    </source>
</evidence>
<reference evidence="1 2" key="1">
    <citation type="submission" date="2018-10" db="EMBL/GenBank/DDBJ databases">
        <title>A high-quality apple genome assembly.</title>
        <authorList>
            <person name="Hu J."/>
        </authorList>
    </citation>
    <scope>NUCLEOTIDE SEQUENCE [LARGE SCALE GENOMIC DNA]</scope>
    <source>
        <strain evidence="2">cv. HFTH1</strain>
        <tissue evidence="1">Young leaf</tissue>
    </source>
</reference>
<dbReference type="EMBL" id="RDQH01000338">
    <property type="protein sequence ID" value="RXH81876.1"/>
    <property type="molecule type" value="Genomic_DNA"/>
</dbReference>
<accession>A0A498IEM8</accession>
<protein>
    <recommendedName>
        <fullName evidence="3">Zeta toxin domain-containing protein</fullName>
    </recommendedName>
</protein>
<gene>
    <name evidence="1" type="ORF">DVH24_036217</name>
</gene>
<comment type="caution">
    <text evidence="1">The sequence shown here is derived from an EMBL/GenBank/DDBJ whole genome shotgun (WGS) entry which is preliminary data.</text>
</comment>
<dbReference type="Proteomes" id="UP000290289">
    <property type="component" value="Chromosome 12"/>
</dbReference>
<dbReference type="Gene3D" id="3.40.50.300">
    <property type="entry name" value="P-loop containing nucleotide triphosphate hydrolases"/>
    <property type="match status" value="1"/>
</dbReference>
<organism evidence="1 2">
    <name type="scientific">Malus domestica</name>
    <name type="common">Apple</name>
    <name type="synonym">Pyrus malus</name>
    <dbReference type="NCBI Taxonomy" id="3750"/>
    <lineage>
        <taxon>Eukaryota</taxon>
        <taxon>Viridiplantae</taxon>
        <taxon>Streptophyta</taxon>
        <taxon>Embryophyta</taxon>
        <taxon>Tracheophyta</taxon>
        <taxon>Spermatophyta</taxon>
        <taxon>Magnoliopsida</taxon>
        <taxon>eudicotyledons</taxon>
        <taxon>Gunneridae</taxon>
        <taxon>Pentapetalae</taxon>
        <taxon>rosids</taxon>
        <taxon>fabids</taxon>
        <taxon>Rosales</taxon>
        <taxon>Rosaceae</taxon>
        <taxon>Amygdaloideae</taxon>
        <taxon>Maleae</taxon>
        <taxon>Malus</taxon>
    </lineage>
</organism>
<dbReference type="AlphaFoldDB" id="A0A498IEM8"/>
<sequence>MDMDIDETAKDTPLLKNAAFYHSRSSSPSVIIKPVVVILVGAPGSGKSTFCEHVMRSTRPWVRVCQDTIKIGKAGTKGQCIDSAMNALKDG</sequence>
<keyword evidence="2" id="KW-1185">Reference proteome</keyword>
<dbReference type="SUPFAM" id="SSF52540">
    <property type="entry name" value="P-loop containing nucleoside triphosphate hydrolases"/>
    <property type="match status" value="1"/>
</dbReference>
<dbReference type="STRING" id="3750.A0A498IEM8"/>